<keyword evidence="5" id="KW-0547">Nucleotide-binding</keyword>
<keyword evidence="12" id="KW-1185">Reference proteome</keyword>
<comment type="catalytic activity">
    <reaction evidence="1">
        <text>ATP + protein L-histidine = ADP + protein N-phospho-L-histidine.</text>
        <dbReference type="EC" id="2.7.13.3"/>
    </reaction>
</comment>
<dbReference type="GO" id="GO:0000155">
    <property type="term" value="F:phosphorelay sensor kinase activity"/>
    <property type="evidence" value="ECO:0007669"/>
    <property type="project" value="InterPro"/>
</dbReference>
<dbReference type="Gene3D" id="3.30.565.10">
    <property type="entry name" value="Histidine kinase-like ATPase, C-terminal domain"/>
    <property type="match status" value="1"/>
</dbReference>
<keyword evidence="4" id="KW-0808">Transferase</keyword>
<dbReference type="EMBL" id="OBDY01000004">
    <property type="protein sequence ID" value="SNY34431.1"/>
    <property type="molecule type" value="Genomic_DNA"/>
</dbReference>
<keyword evidence="7" id="KW-0067">ATP-binding</keyword>
<keyword evidence="3" id="KW-0597">Phosphoprotein</keyword>
<protein>
    <recommendedName>
        <fullName evidence="2">histidine kinase</fullName>
        <ecNumber evidence="2">2.7.13.3</ecNumber>
    </recommendedName>
</protein>
<dbReference type="GO" id="GO:0005524">
    <property type="term" value="F:ATP binding"/>
    <property type="evidence" value="ECO:0007669"/>
    <property type="project" value="UniProtKB-KW"/>
</dbReference>
<dbReference type="Gene3D" id="1.20.5.1930">
    <property type="match status" value="1"/>
</dbReference>
<keyword evidence="6 11" id="KW-0418">Kinase</keyword>
<dbReference type="Proteomes" id="UP000219612">
    <property type="component" value="Unassembled WGS sequence"/>
</dbReference>
<dbReference type="GO" id="GO:0046983">
    <property type="term" value="F:protein dimerization activity"/>
    <property type="evidence" value="ECO:0007669"/>
    <property type="project" value="InterPro"/>
</dbReference>
<dbReference type="PANTHER" id="PTHR24421">
    <property type="entry name" value="NITRATE/NITRITE SENSOR PROTEIN NARX-RELATED"/>
    <property type="match status" value="1"/>
</dbReference>
<dbReference type="Pfam" id="PF02518">
    <property type="entry name" value="HATPase_c"/>
    <property type="match status" value="1"/>
</dbReference>
<evidence type="ECO:0000256" key="6">
    <source>
        <dbReference type="ARBA" id="ARBA00022777"/>
    </source>
</evidence>
<dbReference type="PANTHER" id="PTHR24421:SF10">
    <property type="entry name" value="NITRATE_NITRITE SENSOR PROTEIN NARQ"/>
    <property type="match status" value="1"/>
</dbReference>
<evidence type="ECO:0000256" key="2">
    <source>
        <dbReference type="ARBA" id="ARBA00012438"/>
    </source>
</evidence>
<evidence type="ECO:0000256" key="8">
    <source>
        <dbReference type="ARBA" id="ARBA00023012"/>
    </source>
</evidence>
<dbReference type="SUPFAM" id="SSF55874">
    <property type="entry name" value="ATPase domain of HSP90 chaperone/DNA topoisomerase II/histidine kinase"/>
    <property type="match status" value="1"/>
</dbReference>
<dbReference type="AlphaFoldDB" id="A0A285HIA7"/>
<evidence type="ECO:0000256" key="4">
    <source>
        <dbReference type="ARBA" id="ARBA00022679"/>
    </source>
</evidence>
<dbReference type="GO" id="GO:0016020">
    <property type="term" value="C:membrane"/>
    <property type="evidence" value="ECO:0007669"/>
    <property type="project" value="InterPro"/>
</dbReference>
<dbReference type="InterPro" id="IPR011712">
    <property type="entry name" value="Sig_transdc_His_kin_sub3_dim/P"/>
</dbReference>
<dbReference type="EC" id="2.7.13.3" evidence="2"/>
<feature type="domain" description="Histidine kinase/HSP90-like ATPase" evidence="9">
    <location>
        <begin position="217"/>
        <end position="302"/>
    </location>
</feature>
<organism evidence="11 12">
    <name type="scientific">Paractinoplanes atraurantiacus</name>
    <dbReference type="NCBI Taxonomy" id="1036182"/>
    <lineage>
        <taxon>Bacteria</taxon>
        <taxon>Bacillati</taxon>
        <taxon>Actinomycetota</taxon>
        <taxon>Actinomycetes</taxon>
        <taxon>Micromonosporales</taxon>
        <taxon>Micromonosporaceae</taxon>
        <taxon>Paractinoplanes</taxon>
    </lineage>
</organism>
<feature type="domain" description="Signal transduction histidine kinase subgroup 3 dimerisation and phosphoacceptor" evidence="10">
    <location>
        <begin position="118"/>
        <end position="182"/>
    </location>
</feature>
<evidence type="ECO:0000313" key="11">
    <source>
        <dbReference type="EMBL" id="SNY34431.1"/>
    </source>
</evidence>
<proteinExistence type="predicted"/>
<reference evidence="11 12" key="1">
    <citation type="submission" date="2017-09" db="EMBL/GenBank/DDBJ databases">
        <authorList>
            <person name="Ehlers B."/>
            <person name="Leendertz F.H."/>
        </authorList>
    </citation>
    <scope>NUCLEOTIDE SEQUENCE [LARGE SCALE GENOMIC DNA]</scope>
    <source>
        <strain evidence="11 12">CGMCC 4.6857</strain>
    </source>
</reference>
<keyword evidence="8" id="KW-0902">Two-component regulatory system</keyword>
<dbReference type="InterPro" id="IPR050482">
    <property type="entry name" value="Sensor_HK_TwoCompSys"/>
</dbReference>
<name>A0A285HIA7_9ACTN</name>
<evidence type="ECO:0000256" key="7">
    <source>
        <dbReference type="ARBA" id="ARBA00022840"/>
    </source>
</evidence>
<evidence type="ECO:0000313" key="12">
    <source>
        <dbReference type="Proteomes" id="UP000219612"/>
    </source>
</evidence>
<evidence type="ECO:0000259" key="10">
    <source>
        <dbReference type="Pfam" id="PF07730"/>
    </source>
</evidence>
<evidence type="ECO:0000256" key="5">
    <source>
        <dbReference type="ARBA" id="ARBA00022741"/>
    </source>
</evidence>
<evidence type="ECO:0000256" key="3">
    <source>
        <dbReference type="ARBA" id="ARBA00022553"/>
    </source>
</evidence>
<dbReference type="InterPro" id="IPR036890">
    <property type="entry name" value="HATPase_C_sf"/>
</dbReference>
<sequence length="303" mass="31905">MALVHSSPIIAWRLAFLATLVTVPPEVVPGGLAWPWHPIELLVLPGTVLAVALRHRPSAVSWAAALSCVAMLLRVSPQDAVTVIVLITLVAVTGVQVRRRVVARQTAEQTRRALAEQRTLLARELHDVVGHHMSLIAVRAESAPYRLDSHPEARNAEFTAIAGASRDALNDMRRLVGHLSTTSDPGGVGSLVDRARAAGMKVSAHLDSSVESTVVAVRVVQEALTNAARHAPGSEVTVNVALVDGAIHIDISNTAATRPALSGPPGGNGLPGMRHRVTSLGGTFHAGPTFEGGYRVEVIVPLS</sequence>
<evidence type="ECO:0000259" key="9">
    <source>
        <dbReference type="Pfam" id="PF02518"/>
    </source>
</evidence>
<dbReference type="InterPro" id="IPR003594">
    <property type="entry name" value="HATPase_dom"/>
</dbReference>
<dbReference type="Pfam" id="PF07730">
    <property type="entry name" value="HisKA_3"/>
    <property type="match status" value="1"/>
</dbReference>
<dbReference type="CDD" id="cd16917">
    <property type="entry name" value="HATPase_UhpB-NarQ-NarX-like"/>
    <property type="match status" value="1"/>
</dbReference>
<gene>
    <name evidence="11" type="ORF">SAMN05421748_104277</name>
</gene>
<evidence type="ECO:0000256" key="1">
    <source>
        <dbReference type="ARBA" id="ARBA00000085"/>
    </source>
</evidence>
<accession>A0A285HIA7</accession>